<dbReference type="GO" id="GO:0004620">
    <property type="term" value="F:phospholipase activity"/>
    <property type="evidence" value="ECO:0007669"/>
    <property type="project" value="TreeGrafter"/>
</dbReference>
<feature type="short sequence motif" description="GXGXXG" evidence="3">
    <location>
        <begin position="19"/>
        <end position="24"/>
    </location>
</feature>
<evidence type="ECO:0000259" key="4">
    <source>
        <dbReference type="PROSITE" id="PS51635"/>
    </source>
</evidence>
<evidence type="ECO:0000313" key="6">
    <source>
        <dbReference type="Proteomes" id="UP000539265"/>
    </source>
</evidence>
<keyword evidence="2 3" id="KW-0443">Lipid metabolism</keyword>
<gene>
    <name evidence="5" type="ORF">FHS11_003141</name>
</gene>
<dbReference type="EMBL" id="JACHWX010000009">
    <property type="protein sequence ID" value="MBB3056715.1"/>
    <property type="molecule type" value="Genomic_DNA"/>
</dbReference>
<keyword evidence="6" id="KW-1185">Reference proteome</keyword>
<dbReference type="GO" id="GO:0047372">
    <property type="term" value="F:monoacylglycerol lipase activity"/>
    <property type="evidence" value="ECO:0007669"/>
    <property type="project" value="TreeGrafter"/>
</dbReference>
<dbReference type="InterPro" id="IPR016035">
    <property type="entry name" value="Acyl_Trfase/lysoPLipase"/>
</dbReference>
<evidence type="ECO:0000256" key="2">
    <source>
        <dbReference type="ARBA" id="ARBA00023098"/>
    </source>
</evidence>
<evidence type="ECO:0000256" key="3">
    <source>
        <dbReference type="PROSITE-ProRule" id="PRU01161"/>
    </source>
</evidence>
<feature type="domain" description="PNPLA" evidence="4">
    <location>
        <begin position="15"/>
        <end position="213"/>
    </location>
</feature>
<evidence type="ECO:0000256" key="1">
    <source>
        <dbReference type="ARBA" id="ARBA00010240"/>
    </source>
</evidence>
<feature type="short sequence motif" description="DGA/G" evidence="3">
    <location>
        <begin position="200"/>
        <end position="202"/>
    </location>
</feature>
<dbReference type="PANTHER" id="PTHR32176:SF92">
    <property type="entry name" value="XYLOSE ISOMERASE"/>
    <property type="match status" value="1"/>
</dbReference>
<dbReference type="PANTHER" id="PTHR32176">
    <property type="entry name" value="XYLOSE ISOMERASE"/>
    <property type="match status" value="1"/>
</dbReference>
<proteinExistence type="inferred from homology"/>
<dbReference type="NCBIfam" id="NF041079">
    <property type="entry name" value="CBASS_lipase"/>
    <property type="match status" value="1"/>
</dbReference>
<dbReference type="CDD" id="cd07199">
    <property type="entry name" value="Pat17_PNPLA8_PNPLA9_like"/>
    <property type="match status" value="1"/>
</dbReference>
<comment type="similarity">
    <text evidence="1">Belongs to the patatin family.</text>
</comment>
<dbReference type="Pfam" id="PF01734">
    <property type="entry name" value="Patatin"/>
    <property type="match status" value="1"/>
</dbReference>
<keyword evidence="3" id="KW-0378">Hydrolase</keyword>
<dbReference type="PROSITE" id="PS51635">
    <property type="entry name" value="PNPLA"/>
    <property type="match status" value="1"/>
</dbReference>
<dbReference type="GO" id="GO:0016042">
    <property type="term" value="P:lipid catabolic process"/>
    <property type="evidence" value="ECO:0007669"/>
    <property type="project" value="UniProtKB-UniRule"/>
</dbReference>
<dbReference type="OrthoDB" id="9807112at2"/>
<dbReference type="SUPFAM" id="SSF52151">
    <property type="entry name" value="FabD/lysophospholipase-like"/>
    <property type="match status" value="1"/>
</dbReference>
<evidence type="ECO:0000313" key="5">
    <source>
        <dbReference type="EMBL" id="MBB3056715.1"/>
    </source>
</evidence>
<keyword evidence="3" id="KW-0442">Lipid degradation</keyword>
<dbReference type="Gene3D" id="3.40.1090.10">
    <property type="entry name" value="Cytosolic phospholipase A2 catalytic domain"/>
    <property type="match status" value="1"/>
</dbReference>
<organism evidence="5 6">
    <name type="scientific">Mucilaginibacter gotjawali</name>
    <dbReference type="NCBI Taxonomy" id="1550579"/>
    <lineage>
        <taxon>Bacteria</taxon>
        <taxon>Pseudomonadati</taxon>
        <taxon>Bacteroidota</taxon>
        <taxon>Sphingobacteriia</taxon>
        <taxon>Sphingobacteriales</taxon>
        <taxon>Sphingobacteriaceae</taxon>
        <taxon>Mucilaginibacter</taxon>
    </lineage>
</organism>
<feature type="short sequence motif" description="GXSXG" evidence="3">
    <location>
        <begin position="56"/>
        <end position="60"/>
    </location>
</feature>
<feature type="active site" description="Proton acceptor" evidence="3">
    <location>
        <position position="200"/>
    </location>
</feature>
<dbReference type="InterPro" id="IPR002641">
    <property type="entry name" value="PNPLA_dom"/>
</dbReference>
<name>A0A839SEJ7_9SPHI</name>
<dbReference type="AlphaFoldDB" id="A0A839SEJ7"/>
<dbReference type="Proteomes" id="UP000539265">
    <property type="component" value="Unassembled WGS sequence"/>
</dbReference>
<reference evidence="5" key="1">
    <citation type="submission" date="2020-08" db="EMBL/GenBank/DDBJ databases">
        <title>Genomic Encyclopedia of Type Strains, Phase III (KMG-III): the genomes of soil and plant-associated and newly described type strains.</title>
        <authorList>
            <person name="Whitman W."/>
        </authorList>
    </citation>
    <scope>NUCLEOTIDE SEQUENCE [LARGE SCALE GENOMIC DNA]</scope>
    <source>
        <strain evidence="5">CECT 8628</strain>
    </source>
</reference>
<accession>A0A839SEJ7</accession>
<feature type="active site" description="Nucleophile" evidence="3">
    <location>
        <position position="58"/>
    </location>
</feature>
<sequence length="339" mass="38328">MSTSNNRLNKPLRILSIDGGGVRGIVPARLLSEMEQQLQTQYPGKSLWQCFDLITGTSTGGIIALAIAFGIPAKEILDFYLTKSKIIFGNKKWAGRVFYAKHERTDLEQIVRELFASYHGGTDPLIGDCKTHVAIPVYDLNKGCPRVLKSAYHPLLERDHQLPAYMAAMATSAAPTFFEPFSAYYKNLHGKKTDFLHNIDGGVFANNPSLGCLIEVQRSFNVPLKNIRMLSLGTGHLRRFDQQQRSNYGLFYWMRKSRLIEVFLQAQAQEVENLISIMKNGLGKSDPDSFTYIRADAEMNSKTKIELDETSTGKLAYLSDIGRDLWHKHQPEINKEFFN</sequence>
<comment type="caution">
    <text evidence="5">The sequence shown here is derived from an EMBL/GenBank/DDBJ whole genome shotgun (WGS) entry which is preliminary data.</text>
</comment>
<protein>
    <submittedName>
        <fullName evidence="5">Patatin-like phospholipase/acyl hydrolase</fullName>
    </submittedName>
</protein>
<dbReference type="RefSeq" id="WP_096356141.1">
    <property type="nucleotide sequence ID" value="NZ_AP017313.1"/>
</dbReference>